<evidence type="ECO:0000313" key="2">
    <source>
        <dbReference type="Proteomes" id="UP000314901"/>
    </source>
</evidence>
<dbReference type="Proteomes" id="UP000314901">
    <property type="component" value="Chromosome"/>
</dbReference>
<reference evidence="1 2" key="1">
    <citation type="journal article" date="2019" name="ISME J.">
        <title>Evolution in action: habitat transition from sediment to the pelagial leads to genome streamlining in Methylophilaceae.</title>
        <authorList>
            <person name="Salcher M."/>
            <person name="Schaefle D."/>
            <person name="Kaspar M."/>
            <person name="Neuenschwander S.M."/>
            <person name="Ghai R."/>
        </authorList>
    </citation>
    <scope>NUCLEOTIDE SEQUENCE [LARGE SCALE GENOMIC DNA]</scope>
    <source>
        <strain evidence="1 2">MMS-RVI-51</strain>
    </source>
</reference>
<dbReference type="RefSeq" id="WP_139867890.1">
    <property type="nucleotide sequence ID" value="NZ_CP040950.1"/>
</dbReference>
<gene>
    <name evidence="1" type="ORF">FIT94_04090</name>
</gene>
<dbReference type="EMBL" id="CP040953">
    <property type="protein sequence ID" value="QDC41241.1"/>
    <property type="molecule type" value="Genomic_DNA"/>
</dbReference>
<evidence type="ECO:0000313" key="1">
    <source>
        <dbReference type="EMBL" id="QDC41241.1"/>
    </source>
</evidence>
<organism evidence="1 2">
    <name type="scientific">Candidatus Methylopumilus universalis</name>
    <dbReference type="NCBI Taxonomy" id="2588536"/>
    <lineage>
        <taxon>Bacteria</taxon>
        <taxon>Pseudomonadati</taxon>
        <taxon>Pseudomonadota</taxon>
        <taxon>Betaproteobacteria</taxon>
        <taxon>Nitrosomonadales</taxon>
        <taxon>Methylophilaceae</taxon>
        <taxon>Candidatus Methylopumilus</taxon>
    </lineage>
</organism>
<dbReference type="KEGG" id="muv:FIT94_04090"/>
<proteinExistence type="predicted"/>
<name>A0AAX1F0F2_9PROT</name>
<protein>
    <submittedName>
        <fullName evidence="1">Uncharacterized protein</fullName>
    </submittedName>
</protein>
<accession>A0AAX1F0F2</accession>
<sequence>MKKHNPKNPIIININFFALFLIKKMMDNIIKKVNICIDLVKNPKNKNTKNKKILLFEKKFPNSNLARKPIAIA</sequence>
<dbReference type="AlphaFoldDB" id="A0AAX1F0F2"/>